<dbReference type="GeneID" id="69461770"/>
<organism evidence="1 2">
    <name type="scientific">Acinetobacter bereziniae LMG 1003 = CIP 70.12</name>
    <dbReference type="NCBI Taxonomy" id="981324"/>
    <lineage>
        <taxon>Bacteria</taxon>
        <taxon>Pseudomonadati</taxon>
        <taxon>Pseudomonadota</taxon>
        <taxon>Gammaproteobacteria</taxon>
        <taxon>Moraxellales</taxon>
        <taxon>Moraxellaceae</taxon>
        <taxon>Acinetobacter</taxon>
    </lineage>
</organism>
<dbReference type="AlphaFoldDB" id="N9ETP0"/>
<dbReference type="Proteomes" id="UP000013251">
    <property type="component" value="Unassembled WGS sequence"/>
</dbReference>
<reference evidence="1 2" key="1">
    <citation type="submission" date="2013-02" db="EMBL/GenBank/DDBJ databases">
        <title>The Genome Sequence of Acinetobacter bereziniae CIP 70.12.</title>
        <authorList>
            <consortium name="The Broad Institute Genome Sequencing Platform"/>
            <consortium name="The Broad Institute Genome Sequencing Center for Infectious Disease"/>
            <person name="Cerqueira G."/>
            <person name="Feldgarden M."/>
            <person name="Courvalin P."/>
            <person name="Perichon B."/>
            <person name="Grillot-Courvalin C."/>
            <person name="Clermont D."/>
            <person name="Rocha E."/>
            <person name="Yoon E.-J."/>
            <person name="Nemec A."/>
            <person name="Walker B."/>
            <person name="Young S.K."/>
            <person name="Zeng Q."/>
            <person name="Gargeya S."/>
            <person name="Fitzgerald M."/>
            <person name="Haas B."/>
            <person name="Abouelleil A."/>
            <person name="Alvarado L."/>
            <person name="Arachchi H.M."/>
            <person name="Berlin A.M."/>
            <person name="Chapman S.B."/>
            <person name="Dewar J."/>
            <person name="Goldberg J."/>
            <person name="Griggs A."/>
            <person name="Gujja S."/>
            <person name="Hansen M."/>
            <person name="Howarth C."/>
            <person name="Imamovic A."/>
            <person name="Larimer J."/>
            <person name="McCowan C."/>
            <person name="Murphy C."/>
            <person name="Neiman D."/>
            <person name="Pearson M."/>
            <person name="Priest M."/>
            <person name="Roberts A."/>
            <person name="Saif S."/>
            <person name="Shea T."/>
            <person name="Sisk P."/>
            <person name="Sykes S."/>
            <person name="Wortman J."/>
            <person name="Nusbaum C."/>
            <person name="Birren B."/>
        </authorList>
    </citation>
    <scope>NUCLEOTIDE SEQUENCE [LARGE SCALE GENOMIC DNA]</scope>
    <source>
        <strain evidence="1 2">CIP 70.12</strain>
    </source>
</reference>
<gene>
    <name evidence="1" type="ORF">F938_01163</name>
</gene>
<accession>N9ETP0</accession>
<keyword evidence="2" id="KW-1185">Reference proteome</keyword>
<evidence type="ECO:0000313" key="2">
    <source>
        <dbReference type="Proteomes" id="UP000013251"/>
    </source>
</evidence>
<name>N9ETP0_ACIBZ</name>
<sequence length="106" mass="11688">MSSLNVRASITPTLTGVIFATALGGASISTYANHSMPSNYEALYKTPQIDLNKTSQTFSSVVLSNQFNIHETDNLMIQVFEKISKDSKPLNEKFAKILSDNILDLF</sequence>
<dbReference type="PATRIC" id="fig|1217650.3.peg.1138"/>
<evidence type="ECO:0000313" key="1">
    <source>
        <dbReference type="EMBL" id="ENV98309.1"/>
    </source>
</evidence>
<protein>
    <submittedName>
        <fullName evidence="1">Uncharacterized protein</fullName>
    </submittedName>
</protein>
<dbReference type="EMBL" id="APQG01000016">
    <property type="protein sequence ID" value="ENV98309.1"/>
    <property type="molecule type" value="Genomic_DNA"/>
</dbReference>
<dbReference type="RefSeq" id="WP_005030216.1">
    <property type="nucleotide sequence ID" value="NZ_KB849755.1"/>
</dbReference>
<dbReference type="HOGENOM" id="CLU_173019_0_0_6"/>
<comment type="caution">
    <text evidence="1">The sequence shown here is derived from an EMBL/GenBank/DDBJ whole genome shotgun (WGS) entry which is preliminary data.</text>
</comment>
<proteinExistence type="predicted"/>
<dbReference type="OrthoDB" id="9929979at2"/>